<evidence type="ECO:0000256" key="1">
    <source>
        <dbReference type="ARBA" id="ARBA00006926"/>
    </source>
</evidence>
<dbReference type="EMBL" id="GEDC01015556">
    <property type="protein sequence ID" value="JAS21742.1"/>
    <property type="molecule type" value="Transcribed_RNA"/>
</dbReference>
<name>A0A1B6D7U5_9HEMI</name>
<dbReference type="InterPro" id="IPR036249">
    <property type="entry name" value="Thioredoxin-like_sf"/>
</dbReference>
<evidence type="ECO:0000256" key="2">
    <source>
        <dbReference type="ARBA" id="ARBA00022559"/>
    </source>
</evidence>
<dbReference type="InterPro" id="IPR000889">
    <property type="entry name" value="Glutathione_peroxidase"/>
</dbReference>
<dbReference type="PANTHER" id="PTHR11592">
    <property type="entry name" value="GLUTATHIONE PEROXIDASE"/>
    <property type="match status" value="1"/>
</dbReference>
<feature type="non-terminal residue" evidence="5">
    <location>
        <position position="130"/>
    </location>
</feature>
<evidence type="ECO:0000256" key="4">
    <source>
        <dbReference type="RuleBase" id="RU000499"/>
    </source>
</evidence>
<dbReference type="GO" id="GO:0004601">
    <property type="term" value="F:peroxidase activity"/>
    <property type="evidence" value="ECO:0007669"/>
    <property type="project" value="UniProtKB-KW"/>
</dbReference>
<organism evidence="5">
    <name type="scientific">Clastoptera arizonana</name>
    <name type="common">Arizona spittle bug</name>
    <dbReference type="NCBI Taxonomy" id="38151"/>
    <lineage>
        <taxon>Eukaryota</taxon>
        <taxon>Metazoa</taxon>
        <taxon>Ecdysozoa</taxon>
        <taxon>Arthropoda</taxon>
        <taxon>Hexapoda</taxon>
        <taxon>Insecta</taxon>
        <taxon>Pterygota</taxon>
        <taxon>Neoptera</taxon>
        <taxon>Paraneoptera</taxon>
        <taxon>Hemiptera</taxon>
        <taxon>Auchenorrhyncha</taxon>
        <taxon>Cercopoidea</taxon>
        <taxon>Clastopteridae</taxon>
        <taxon>Clastoptera</taxon>
    </lineage>
</organism>
<sequence>MLFTSSRSLIKIGASLCSLRLITVSCQISFWNPKEIDSRPSQDPVQYCTIKSMAQSNMGNEDYKSAKSVYDFSVKDINGEDVSLEKYRGHPLIIVNVASQCGLTANNYKELVELDEQYRESKGLRILGFP</sequence>
<keyword evidence="2 4" id="KW-0575">Peroxidase</keyword>
<protein>
    <recommendedName>
        <fullName evidence="4">Glutathione peroxidase</fullName>
    </recommendedName>
</protein>
<comment type="similarity">
    <text evidence="1 4">Belongs to the glutathione peroxidase family.</text>
</comment>
<dbReference type="PRINTS" id="PR01011">
    <property type="entry name" value="GLUTPROXDASE"/>
</dbReference>
<accession>A0A1B6D7U5</accession>
<dbReference type="SUPFAM" id="SSF52833">
    <property type="entry name" value="Thioredoxin-like"/>
    <property type="match status" value="1"/>
</dbReference>
<dbReference type="InterPro" id="IPR029759">
    <property type="entry name" value="GPX_AS"/>
</dbReference>
<dbReference type="PROSITE" id="PS00460">
    <property type="entry name" value="GLUTATHIONE_PEROXID_1"/>
    <property type="match status" value="1"/>
</dbReference>
<dbReference type="Pfam" id="PF00255">
    <property type="entry name" value="GSHPx"/>
    <property type="match status" value="1"/>
</dbReference>
<dbReference type="AlphaFoldDB" id="A0A1B6D7U5"/>
<keyword evidence="3 4" id="KW-0560">Oxidoreductase</keyword>
<evidence type="ECO:0000313" key="5">
    <source>
        <dbReference type="EMBL" id="JAS21742.1"/>
    </source>
</evidence>
<gene>
    <name evidence="5" type="ORF">g.34342</name>
</gene>
<reference evidence="5" key="1">
    <citation type="submission" date="2015-12" db="EMBL/GenBank/DDBJ databases">
        <title>De novo transcriptome assembly of four potential Pierce s Disease insect vectors from Arizona vineyards.</title>
        <authorList>
            <person name="Tassone E.E."/>
        </authorList>
    </citation>
    <scope>NUCLEOTIDE SEQUENCE</scope>
</reference>
<proteinExistence type="inferred from homology"/>
<dbReference type="GO" id="GO:0006979">
    <property type="term" value="P:response to oxidative stress"/>
    <property type="evidence" value="ECO:0007669"/>
    <property type="project" value="InterPro"/>
</dbReference>
<dbReference type="PROSITE" id="PS51355">
    <property type="entry name" value="GLUTATHIONE_PEROXID_3"/>
    <property type="match status" value="1"/>
</dbReference>
<evidence type="ECO:0000256" key="3">
    <source>
        <dbReference type="ARBA" id="ARBA00023002"/>
    </source>
</evidence>
<dbReference type="PANTHER" id="PTHR11592:SF134">
    <property type="entry name" value="PHOSPHOLIPID HYDROPEROXIDE GLUTATHIONE PEROXIDASE"/>
    <property type="match status" value="1"/>
</dbReference>
<dbReference type="Gene3D" id="3.40.30.10">
    <property type="entry name" value="Glutaredoxin"/>
    <property type="match status" value="1"/>
</dbReference>